<feature type="compositionally biased region" description="Basic and acidic residues" evidence="3">
    <location>
        <begin position="562"/>
        <end position="573"/>
    </location>
</feature>
<feature type="compositionally biased region" description="Acidic residues" evidence="3">
    <location>
        <begin position="84"/>
        <end position="98"/>
    </location>
</feature>
<dbReference type="Gene3D" id="3.40.50.150">
    <property type="entry name" value="Vaccinia Virus protein VP39"/>
    <property type="match status" value="1"/>
</dbReference>
<dbReference type="GO" id="GO:0032981">
    <property type="term" value="P:mitochondrial respiratory chain complex I assembly"/>
    <property type="evidence" value="ECO:0007669"/>
    <property type="project" value="TreeGrafter"/>
</dbReference>
<feature type="region of interest" description="Disordered" evidence="3">
    <location>
        <begin position="542"/>
        <end position="573"/>
    </location>
</feature>
<dbReference type="InterPro" id="IPR013216">
    <property type="entry name" value="Methyltransf_11"/>
</dbReference>
<evidence type="ECO:0000259" key="4">
    <source>
        <dbReference type="Pfam" id="PF08241"/>
    </source>
</evidence>
<feature type="region of interest" description="Disordered" evidence="3">
    <location>
        <begin position="165"/>
        <end position="185"/>
    </location>
</feature>
<dbReference type="OrthoDB" id="16816at2759"/>
<keyword evidence="1" id="KW-0489">Methyltransferase</keyword>
<comment type="caution">
    <text evidence="5">The sequence shown here is derived from an EMBL/GenBank/DDBJ whole genome shotgun (WGS) entry which is preliminary data.</text>
</comment>
<dbReference type="GO" id="GO:0008757">
    <property type="term" value="F:S-adenosylmethionine-dependent methyltransferase activity"/>
    <property type="evidence" value="ECO:0007669"/>
    <property type="project" value="InterPro"/>
</dbReference>
<dbReference type="PANTHER" id="PTHR13090">
    <property type="entry name" value="ARGININE-HYDROXYLASE NDUFAF5, MITOCHONDRIAL"/>
    <property type="match status" value="1"/>
</dbReference>
<dbReference type="CDD" id="cd02440">
    <property type="entry name" value="AdoMet_MTases"/>
    <property type="match status" value="1"/>
</dbReference>
<feature type="compositionally biased region" description="Basic residues" evidence="3">
    <location>
        <begin position="57"/>
        <end position="76"/>
    </location>
</feature>
<protein>
    <submittedName>
        <fullName evidence="5">7070_t:CDS:1</fullName>
    </submittedName>
</protein>
<feature type="domain" description="Methyltransferase type 11" evidence="4">
    <location>
        <begin position="321"/>
        <end position="414"/>
    </location>
</feature>
<name>A0A9N8ZS37_9GLOM</name>
<dbReference type="Pfam" id="PF08241">
    <property type="entry name" value="Methyltransf_11"/>
    <property type="match status" value="1"/>
</dbReference>
<dbReference type="GO" id="GO:0032259">
    <property type="term" value="P:methylation"/>
    <property type="evidence" value="ECO:0007669"/>
    <property type="project" value="UniProtKB-KW"/>
</dbReference>
<feature type="compositionally biased region" description="Low complexity" evidence="3">
    <location>
        <begin position="42"/>
        <end position="56"/>
    </location>
</feature>
<proteinExistence type="predicted"/>
<dbReference type="InterPro" id="IPR050602">
    <property type="entry name" value="Malonyl-ACP_OMT"/>
</dbReference>
<dbReference type="Proteomes" id="UP000789405">
    <property type="component" value="Unassembled WGS sequence"/>
</dbReference>
<feature type="region of interest" description="Disordered" evidence="3">
    <location>
        <begin position="1"/>
        <end position="100"/>
    </location>
</feature>
<dbReference type="SUPFAM" id="SSF53335">
    <property type="entry name" value="S-adenosyl-L-methionine-dependent methyltransferases"/>
    <property type="match status" value="1"/>
</dbReference>
<keyword evidence="2" id="KW-0808">Transferase</keyword>
<dbReference type="PANTHER" id="PTHR13090:SF1">
    <property type="entry name" value="ARGININE-HYDROXYLASE NDUFAF5, MITOCHONDRIAL"/>
    <property type="match status" value="1"/>
</dbReference>
<organism evidence="5 6">
    <name type="scientific">Dentiscutata erythropus</name>
    <dbReference type="NCBI Taxonomy" id="1348616"/>
    <lineage>
        <taxon>Eukaryota</taxon>
        <taxon>Fungi</taxon>
        <taxon>Fungi incertae sedis</taxon>
        <taxon>Mucoromycota</taxon>
        <taxon>Glomeromycotina</taxon>
        <taxon>Glomeromycetes</taxon>
        <taxon>Diversisporales</taxon>
        <taxon>Gigasporaceae</taxon>
        <taxon>Dentiscutata</taxon>
    </lineage>
</organism>
<evidence type="ECO:0000256" key="1">
    <source>
        <dbReference type="ARBA" id="ARBA00022603"/>
    </source>
</evidence>
<dbReference type="InterPro" id="IPR029063">
    <property type="entry name" value="SAM-dependent_MTases_sf"/>
</dbReference>
<evidence type="ECO:0000256" key="3">
    <source>
        <dbReference type="SAM" id="MobiDB-lite"/>
    </source>
</evidence>
<dbReference type="AlphaFoldDB" id="A0A9N8ZS37"/>
<dbReference type="GO" id="GO:0005739">
    <property type="term" value="C:mitochondrion"/>
    <property type="evidence" value="ECO:0007669"/>
    <property type="project" value="TreeGrafter"/>
</dbReference>
<accession>A0A9N8ZS37</accession>
<dbReference type="EMBL" id="CAJVPY010001050">
    <property type="protein sequence ID" value="CAG8504941.1"/>
    <property type="molecule type" value="Genomic_DNA"/>
</dbReference>
<gene>
    <name evidence="5" type="ORF">DERYTH_LOCUS3092</name>
</gene>
<reference evidence="5" key="1">
    <citation type="submission" date="2021-06" db="EMBL/GenBank/DDBJ databases">
        <authorList>
            <person name="Kallberg Y."/>
            <person name="Tangrot J."/>
            <person name="Rosling A."/>
        </authorList>
    </citation>
    <scope>NUCLEOTIDE SEQUENCE</scope>
    <source>
        <strain evidence="5">MA453B</strain>
    </source>
</reference>
<evidence type="ECO:0000313" key="6">
    <source>
        <dbReference type="Proteomes" id="UP000789405"/>
    </source>
</evidence>
<evidence type="ECO:0000256" key="2">
    <source>
        <dbReference type="ARBA" id="ARBA00022679"/>
    </source>
</evidence>
<evidence type="ECO:0000313" key="5">
    <source>
        <dbReference type="EMBL" id="CAG8504941.1"/>
    </source>
</evidence>
<feature type="compositionally biased region" description="Polar residues" evidence="3">
    <location>
        <begin position="1"/>
        <end position="10"/>
    </location>
</feature>
<keyword evidence="6" id="KW-1185">Reference proteome</keyword>
<sequence>MSKTTRSTRPVTRAYAAQHQIKIDPLPPASYHPEPNRRRSQNRNNNRITLNSTQRRQSTRRQRGASSQKSRRRNQQRKTTLAQIEEELSSSQQEEEVENRDRQLIPYYIREESRQQIPLSQYLQIIPESESPPYRLHENDPIITSATGVSHDSWFNYYDSPDLTGQNPEEFDSYSSDTPQSQLPDFLSTTTRDDEEIEIEFQQEHSMRRSVEPLGGLVRFNAFYYEDDYGQHMTRPQRRQPVSALIDVDGTLIQNSTSYSQTDNSQTSAFIVFDRKAKKLQRDRAALDIETSKQVDYLKDEVAHRLVDRLLDIKRKYDTIVDLGCGCGHIVKHMDRDISNKLVMCDMSEKMLERDKNIKYDVEVERIVVDEELLPFEENSLEAVISNLSLHWVNDLPGTMIQIQRSLKPDGLFLASMFGGDTLFELRYTNMHNHSNEISFELEREHGVSPRVSPMVDFRDVGSLLSRSGFALTTIDVDDIIVNYPSMFELIADLKAMGESNAVLARRPFLKRDTLLAAAAIYKELHGKPDGTIPATFQIGWKPDISQSKPKPRGSANMSLKEVLENKLENNDK</sequence>